<dbReference type="AlphaFoldDB" id="A0A0A9H731"/>
<accession>A0A0A9H731</accession>
<reference evidence="2" key="2">
    <citation type="journal article" date="2015" name="Data Brief">
        <title>Shoot transcriptome of the giant reed, Arundo donax.</title>
        <authorList>
            <person name="Barrero R.A."/>
            <person name="Guerrero F.D."/>
            <person name="Moolhuijzen P."/>
            <person name="Goolsby J.A."/>
            <person name="Tidwell J."/>
            <person name="Bellgard S.E."/>
            <person name="Bellgard M.I."/>
        </authorList>
    </citation>
    <scope>NUCLEOTIDE SEQUENCE</scope>
    <source>
        <tissue evidence="2">Shoot tissue taken approximately 20 cm above the soil surface</tissue>
    </source>
</reference>
<feature type="compositionally biased region" description="Polar residues" evidence="1">
    <location>
        <begin position="34"/>
        <end position="45"/>
    </location>
</feature>
<reference evidence="2" key="1">
    <citation type="submission" date="2014-09" db="EMBL/GenBank/DDBJ databases">
        <authorList>
            <person name="Magalhaes I.L.F."/>
            <person name="Oliveira U."/>
            <person name="Santos F.R."/>
            <person name="Vidigal T.H.D.A."/>
            <person name="Brescovit A.D."/>
            <person name="Santos A.J."/>
        </authorList>
    </citation>
    <scope>NUCLEOTIDE SEQUENCE</scope>
    <source>
        <tissue evidence="2">Shoot tissue taken approximately 20 cm above the soil surface</tissue>
    </source>
</reference>
<protein>
    <submittedName>
        <fullName evidence="2">Uncharacterized protein</fullName>
    </submittedName>
</protein>
<evidence type="ECO:0000313" key="2">
    <source>
        <dbReference type="EMBL" id="JAE30646.1"/>
    </source>
</evidence>
<dbReference type="EMBL" id="GBRH01167250">
    <property type="protein sequence ID" value="JAE30646.1"/>
    <property type="molecule type" value="Transcribed_RNA"/>
</dbReference>
<organism evidence="2">
    <name type="scientific">Arundo donax</name>
    <name type="common">Giant reed</name>
    <name type="synonym">Donax arundinaceus</name>
    <dbReference type="NCBI Taxonomy" id="35708"/>
    <lineage>
        <taxon>Eukaryota</taxon>
        <taxon>Viridiplantae</taxon>
        <taxon>Streptophyta</taxon>
        <taxon>Embryophyta</taxon>
        <taxon>Tracheophyta</taxon>
        <taxon>Spermatophyta</taxon>
        <taxon>Magnoliopsida</taxon>
        <taxon>Liliopsida</taxon>
        <taxon>Poales</taxon>
        <taxon>Poaceae</taxon>
        <taxon>PACMAD clade</taxon>
        <taxon>Arundinoideae</taxon>
        <taxon>Arundineae</taxon>
        <taxon>Arundo</taxon>
    </lineage>
</organism>
<proteinExistence type="predicted"/>
<sequence length="57" mass="6456">MVPMPVEKISNSDEPNFHLAHDNAHLLQQLTCSTKDSTQRAQGNGRTMPYRTQYLLA</sequence>
<name>A0A0A9H731_ARUDO</name>
<feature type="region of interest" description="Disordered" evidence="1">
    <location>
        <begin position="34"/>
        <end position="57"/>
    </location>
</feature>
<evidence type="ECO:0000256" key="1">
    <source>
        <dbReference type="SAM" id="MobiDB-lite"/>
    </source>
</evidence>